<organism evidence="2 3">
    <name type="scientific">Sulfurospirillum tamanense</name>
    <dbReference type="NCBI Taxonomy" id="2813362"/>
    <lineage>
        <taxon>Bacteria</taxon>
        <taxon>Pseudomonadati</taxon>
        <taxon>Campylobacterota</taxon>
        <taxon>Epsilonproteobacteria</taxon>
        <taxon>Campylobacterales</taxon>
        <taxon>Sulfurospirillaceae</taxon>
        <taxon>Sulfurospirillum</taxon>
    </lineage>
</organism>
<evidence type="ECO:0000313" key="3">
    <source>
        <dbReference type="Proteomes" id="UP000703590"/>
    </source>
</evidence>
<reference evidence="3" key="1">
    <citation type="submission" date="2021-02" db="EMBL/GenBank/DDBJ databases">
        <title>Sulfurospirillum tamanensis sp. nov.</title>
        <authorList>
            <person name="Merkel A.Y."/>
        </authorList>
    </citation>
    <scope>NUCLEOTIDE SEQUENCE [LARGE SCALE GENOMIC DNA]</scope>
    <source>
        <strain evidence="3">T05b</strain>
    </source>
</reference>
<dbReference type="RefSeq" id="WP_205459452.1">
    <property type="nucleotide sequence ID" value="NZ_JAFHKK010000019.1"/>
</dbReference>
<protein>
    <submittedName>
        <fullName evidence="2">DUF1104 domain-containing protein</fullName>
    </submittedName>
</protein>
<keyword evidence="3" id="KW-1185">Reference proteome</keyword>
<dbReference type="Proteomes" id="UP000703590">
    <property type="component" value="Unassembled WGS sequence"/>
</dbReference>
<sequence length="71" mass="8189">MHKILLVLLLALGCLVARTDFSALSNQELIALIGYVKPNERPLLLKELESRKPTFSPNERQQFERAIKEKR</sequence>
<name>A0ABS2WTB5_9BACT</name>
<evidence type="ECO:0000256" key="1">
    <source>
        <dbReference type="SAM" id="SignalP"/>
    </source>
</evidence>
<dbReference type="InterPro" id="IPR038310">
    <property type="entry name" value="DUF1104_sf"/>
</dbReference>
<dbReference type="Gene3D" id="1.20.120.1430">
    <property type="entry name" value="HP0721 helical bundle"/>
    <property type="match status" value="1"/>
</dbReference>
<comment type="caution">
    <text evidence="2">The sequence shown here is derived from an EMBL/GenBank/DDBJ whole genome shotgun (WGS) entry which is preliminary data.</text>
</comment>
<feature type="signal peptide" evidence="1">
    <location>
        <begin position="1"/>
        <end position="19"/>
    </location>
</feature>
<proteinExistence type="predicted"/>
<evidence type="ECO:0000313" key="2">
    <source>
        <dbReference type="EMBL" id="MBN2964904.1"/>
    </source>
</evidence>
<dbReference type="Pfam" id="PF06518">
    <property type="entry name" value="DUF1104"/>
    <property type="match status" value="1"/>
</dbReference>
<dbReference type="EMBL" id="JAFHKK010000019">
    <property type="protein sequence ID" value="MBN2964904.1"/>
    <property type="molecule type" value="Genomic_DNA"/>
</dbReference>
<keyword evidence="1" id="KW-0732">Signal</keyword>
<reference evidence="2 3" key="2">
    <citation type="submission" date="2021-02" db="EMBL/GenBank/DDBJ databases">
        <title>Sulfurospirillum tamanensis sp. nov.</title>
        <authorList>
            <person name="Frolova A."/>
            <person name="Merkel A."/>
            <person name="Slobodkin A."/>
        </authorList>
    </citation>
    <scope>NUCLEOTIDE SEQUENCE [LARGE SCALE GENOMIC DNA]</scope>
    <source>
        <strain evidence="2 3">T05b</strain>
    </source>
</reference>
<feature type="chain" id="PRO_5046031251" evidence="1">
    <location>
        <begin position="20"/>
        <end position="71"/>
    </location>
</feature>
<dbReference type="InterPro" id="IPR009488">
    <property type="entry name" value="DUF1104"/>
</dbReference>
<gene>
    <name evidence="2" type="ORF">JWV37_08925</name>
</gene>
<accession>A0ABS2WTB5</accession>